<dbReference type="OrthoDB" id="6398431at2"/>
<name>A0A1S2MF41_9BACI</name>
<keyword evidence="3" id="KW-1185">Reference proteome</keyword>
<feature type="transmembrane region" description="Helical" evidence="1">
    <location>
        <begin position="35"/>
        <end position="58"/>
    </location>
</feature>
<keyword evidence="1" id="KW-0812">Transmembrane</keyword>
<gene>
    <name evidence="2" type="ORF">BKP45_06610</name>
</gene>
<dbReference type="Proteomes" id="UP000180057">
    <property type="component" value="Unassembled WGS sequence"/>
</dbReference>
<dbReference type="AlphaFoldDB" id="A0A1S2MF41"/>
<evidence type="ECO:0000313" key="3">
    <source>
        <dbReference type="Proteomes" id="UP000180057"/>
    </source>
</evidence>
<keyword evidence="1" id="KW-1133">Transmembrane helix</keyword>
<evidence type="ECO:0000313" key="2">
    <source>
        <dbReference type="EMBL" id="OIJ22305.1"/>
    </source>
</evidence>
<dbReference type="EMBL" id="MLQS01000001">
    <property type="protein sequence ID" value="OIJ22305.1"/>
    <property type="molecule type" value="Genomic_DNA"/>
</dbReference>
<feature type="transmembrane region" description="Helical" evidence="1">
    <location>
        <begin position="9"/>
        <end position="29"/>
    </location>
</feature>
<organism evidence="2 3">
    <name type="scientific">Anaerobacillus alkalidiazotrophicus</name>
    <dbReference type="NCBI Taxonomy" id="472963"/>
    <lineage>
        <taxon>Bacteria</taxon>
        <taxon>Bacillati</taxon>
        <taxon>Bacillota</taxon>
        <taxon>Bacilli</taxon>
        <taxon>Bacillales</taxon>
        <taxon>Bacillaceae</taxon>
        <taxon>Anaerobacillus</taxon>
    </lineage>
</organism>
<dbReference type="RefSeq" id="WP_071388860.1">
    <property type="nucleotide sequence ID" value="NZ_MLQS01000001.1"/>
</dbReference>
<comment type="caution">
    <text evidence="2">The sequence shown here is derived from an EMBL/GenBank/DDBJ whole genome shotgun (WGS) entry which is preliminary data.</text>
</comment>
<protein>
    <submittedName>
        <fullName evidence="2">Uncharacterized protein</fullName>
    </submittedName>
</protein>
<evidence type="ECO:0000256" key="1">
    <source>
        <dbReference type="SAM" id="Phobius"/>
    </source>
</evidence>
<sequence>MLIYKIRYIYLLFTILFITAAAAFSYWLYKSDSEIDLISFTISLVSLTISLMAFFIALNTFTSIDSVNKITKMEGNILENEHYVISLGSLMKQYHARSLKETEDKIFESLEIKFKKESKTSIEFTENLIHFIDIIIFFPALFNAKDINKAEYENQMKAILKLINKKKNDLIAINTGNRIQISETVKLIEGVIAYQNFISNNKLDGDTVLLEVRGPLLRNGVTRTVYFNYLGLLYNKKAMAIIRNILNLENKDLLEIENLIYIQKHIHQITGNDRVLAMMFLNDSREAFKLALSHCKEDTMWLGFIKYNDARSCFFHSLFSETNMDTNWLDIFNEAVNARSKLNILIREVLKSKTDTSHLQNSFLYQEELAQLVRLNLLLSQKIIDENNNNVLIYKGTDITKNPSILNNFKRNDQYPILKKYHDHILTAIRKQ</sequence>
<accession>A0A1S2MF41</accession>
<reference evidence="2 3" key="1">
    <citation type="submission" date="2016-10" db="EMBL/GenBank/DDBJ databases">
        <title>Draft genome sequences of four alkaliphilic bacteria belonging to the Anaerobacillus genus.</title>
        <authorList>
            <person name="Bassil N.M."/>
            <person name="Lloyd J.R."/>
        </authorList>
    </citation>
    <scope>NUCLEOTIDE SEQUENCE [LARGE SCALE GENOMIC DNA]</scope>
    <source>
        <strain evidence="2 3">DSM 22531</strain>
    </source>
</reference>
<proteinExistence type="predicted"/>
<keyword evidence="1" id="KW-0472">Membrane</keyword>